<feature type="domain" description="PsbP C-terminal" evidence="2">
    <location>
        <begin position="111"/>
        <end position="288"/>
    </location>
</feature>
<feature type="region of interest" description="Disordered" evidence="1">
    <location>
        <begin position="23"/>
        <end position="54"/>
    </location>
</feature>
<evidence type="ECO:0000259" key="2">
    <source>
        <dbReference type="Pfam" id="PF01789"/>
    </source>
</evidence>
<dbReference type="PANTHER" id="PTHR31407:SF17">
    <property type="entry name" value="PSBP DOMAIN-CONTAINING PROTEIN 3, CHLOROPLASTIC"/>
    <property type="match status" value="1"/>
</dbReference>
<accession>A0A1D1ZW59</accession>
<evidence type="ECO:0000313" key="3">
    <source>
        <dbReference type="EMBL" id="JAT71172.1"/>
    </source>
</evidence>
<dbReference type="GO" id="GO:0009654">
    <property type="term" value="C:photosystem II oxygen evolving complex"/>
    <property type="evidence" value="ECO:0007669"/>
    <property type="project" value="InterPro"/>
</dbReference>
<reference evidence="3" key="1">
    <citation type="submission" date="2015-08" db="EMBL/GenBank/DDBJ databases">
        <authorList>
            <person name="Babu N.S."/>
            <person name="Beckwith C.J."/>
            <person name="Beseler K.G."/>
            <person name="Brison A."/>
            <person name="Carone J.V."/>
            <person name="Caskin T.P."/>
            <person name="Diamond M."/>
            <person name="Durham M.E."/>
            <person name="Foxe J.M."/>
            <person name="Go M."/>
            <person name="Henderson B.A."/>
            <person name="Jones I.B."/>
            <person name="McGettigan J.A."/>
            <person name="Micheletti S.J."/>
            <person name="Nasrallah M.E."/>
            <person name="Ortiz D."/>
            <person name="Piller C.R."/>
            <person name="Privatt S.R."/>
            <person name="Schneider S.L."/>
            <person name="Sharp S."/>
            <person name="Smith T.C."/>
            <person name="Stanton J.D."/>
            <person name="Ullery H.E."/>
            <person name="Wilson R.J."/>
            <person name="Serrano M.G."/>
            <person name="Buck G."/>
            <person name="Lee V."/>
            <person name="Wang Y."/>
            <person name="Carvalho R."/>
            <person name="Voegtly L."/>
            <person name="Shi R."/>
            <person name="Duckworth R."/>
            <person name="Johnson A."/>
            <person name="Loviza R."/>
            <person name="Walstead R."/>
            <person name="Shah Z."/>
            <person name="Kiflezghi M."/>
            <person name="Wade K."/>
            <person name="Ball S.L."/>
            <person name="Bradley K.W."/>
            <person name="Asai D.J."/>
            <person name="Bowman C.A."/>
            <person name="Russell D.A."/>
            <person name="Pope W.H."/>
            <person name="Jacobs-Sera D."/>
            <person name="Hendrix R.W."/>
            <person name="Hatfull G.F."/>
        </authorList>
    </citation>
    <scope>NUCLEOTIDE SEQUENCE</scope>
</reference>
<proteinExistence type="predicted"/>
<name>A0A1D1ZW59_AUXPR</name>
<protein>
    <recommendedName>
        <fullName evidence="2">PsbP C-terminal domain-containing protein</fullName>
    </recommendedName>
</protein>
<dbReference type="EMBL" id="GDKF01007450">
    <property type="protein sequence ID" value="JAT71172.1"/>
    <property type="molecule type" value="Transcribed_RNA"/>
</dbReference>
<dbReference type="AlphaFoldDB" id="A0A1D1ZW59"/>
<dbReference type="InterPro" id="IPR002683">
    <property type="entry name" value="PsbP_C"/>
</dbReference>
<dbReference type="GO" id="GO:0005509">
    <property type="term" value="F:calcium ion binding"/>
    <property type="evidence" value="ECO:0007669"/>
    <property type="project" value="InterPro"/>
</dbReference>
<dbReference type="SUPFAM" id="SSF55724">
    <property type="entry name" value="Mog1p/PsbP-like"/>
    <property type="match status" value="1"/>
</dbReference>
<evidence type="ECO:0000256" key="1">
    <source>
        <dbReference type="SAM" id="MobiDB-lite"/>
    </source>
</evidence>
<dbReference type="PANTHER" id="PTHR31407">
    <property type="match status" value="1"/>
</dbReference>
<sequence>MNDLPYSYIFTMRTHAVFAQPSVGSHGTVRPTWSPRSQRLGMRGRGSIRARAGSSCQEGEAARWTRRSLMYILPGMAGLAGLPSFAADFEGGDAISSATLGKTASGTPDPQQYMDEPDGFAITLPPGWQQRVGQLAGVNNRLSNSAGLKRAISWHPDGNLNVNVSVTVSPLAADFTSITSFGRPEEFGQALVNQMDRSFLTRAGALGRGASRREQTAQLVSARQAGPSYLVSYTVSPVDLAPRAVMSVVTPGSHKRRSRLYTLNLSAPAEERERWEPVFSGVLQSFSVPRA</sequence>
<organism evidence="3">
    <name type="scientific">Auxenochlorella protothecoides</name>
    <name type="common">Green microalga</name>
    <name type="synonym">Chlorella protothecoides</name>
    <dbReference type="NCBI Taxonomy" id="3075"/>
    <lineage>
        <taxon>Eukaryota</taxon>
        <taxon>Viridiplantae</taxon>
        <taxon>Chlorophyta</taxon>
        <taxon>core chlorophytes</taxon>
        <taxon>Trebouxiophyceae</taxon>
        <taxon>Chlorellales</taxon>
        <taxon>Chlorellaceae</taxon>
        <taxon>Auxenochlorella</taxon>
    </lineage>
</organism>
<dbReference type="GO" id="GO:0015979">
    <property type="term" value="P:photosynthesis"/>
    <property type="evidence" value="ECO:0007669"/>
    <property type="project" value="InterPro"/>
</dbReference>
<feature type="compositionally biased region" description="Low complexity" evidence="1">
    <location>
        <begin position="45"/>
        <end position="54"/>
    </location>
</feature>
<gene>
    <name evidence="3" type="ORF">g.5071</name>
</gene>
<dbReference type="GO" id="GO:0019898">
    <property type="term" value="C:extrinsic component of membrane"/>
    <property type="evidence" value="ECO:0007669"/>
    <property type="project" value="InterPro"/>
</dbReference>
<dbReference type="Gene3D" id="3.40.1000.10">
    <property type="entry name" value="Mog1/PsbP, alpha/beta/alpha sandwich"/>
    <property type="match status" value="1"/>
</dbReference>
<dbReference type="Pfam" id="PF01789">
    <property type="entry name" value="PsbP"/>
    <property type="match status" value="1"/>
</dbReference>
<dbReference type="InterPro" id="IPR016123">
    <property type="entry name" value="Mog1/PsbP_a/b/a-sand"/>
</dbReference>